<keyword evidence="3" id="KW-0804">Transcription</keyword>
<dbReference type="SUPFAM" id="SSF46689">
    <property type="entry name" value="Homeodomain-like"/>
    <property type="match status" value="1"/>
</dbReference>
<feature type="DNA-binding region" description="H-T-H motif" evidence="4">
    <location>
        <begin position="55"/>
        <end position="74"/>
    </location>
</feature>
<dbReference type="GO" id="GO:0000976">
    <property type="term" value="F:transcription cis-regulatory region binding"/>
    <property type="evidence" value="ECO:0007669"/>
    <property type="project" value="TreeGrafter"/>
</dbReference>
<evidence type="ECO:0000256" key="5">
    <source>
        <dbReference type="SAM" id="MobiDB-lite"/>
    </source>
</evidence>
<dbReference type="SUPFAM" id="SSF48498">
    <property type="entry name" value="Tetracyclin repressor-like, C-terminal domain"/>
    <property type="match status" value="1"/>
</dbReference>
<feature type="compositionally biased region" description="Basic and acidic residues" evidence="5">
    <location>
        <begin position="1"/>
        <end position="16"/>
    </location>
</feature>
<evidence type="ECO:0000313" key="7">
    <source>
        <dbReference type="EMBL" id="TDR93175.1"/>
    </source>
</evidence>
<dbReference type="PROSITE" id="PS50977">
    <property type="entry name" value="HTH_TETR_2"/>
    <property type="match status" value="1"/>
</dbReference>
<dbReference type="PANTHER" id="PTHR30055:SF220">
    <property type="entry name" value="TETR-FAMILY REGULATORY PROTEIN"/>
    <property type="match status" value="1"/>
</dbReference>
<comment type="caution">
    <text evidence="7">The sequence shown here is derived from an EMBL/GenBank/DDBJ whole genome shotgun (WGS) entry which is preliminary data.</text>
</comment>
<dbReference type="InterPro" id="IPR001647">
    <property type="entry name" value="HTH_TetR"/>
</dbReference>
<name>A0A4R7C7E8_9HYPH</name>
<evidence type="ECO:0000256" key="4">
    <source>
        <dbReference type="PROSITE-ProRule" id="PRU00335"/>
    </source>
</evidence>
<dbReference type="InterPro" id="IPR036271">
    <property type="entry name" value="Tet_transcr_reg_TetR-rel_C_sf"/>
</dbReference>
<dbReference type="AlphaFoldDB" id="A0A4R7C7E8"/>
<dbReference type="Pfam" id="PF13305">
    <property type="entry name" value="TetR_C_33"/>
    <property type="match status" value="1"/>
</dbReference>
<sequence length="228" mass="24923">MGEKKTVAETGRRNDGDPAGSPRPRPRAYHHGNLVDAIVQATISLIEERGTEAVSLREAARRAGVSSAAPFRHFPNKAALMAAVAEQAMERLTASIEAALAETSSLAPMARFEALGRAYLGWAFDNPTHFQVISSRALVDLQASPRLRQQNEAIRLTMTDLLESARRSGELRTDISVDQIVLSARAFGYGLARMHVDGHLPEWHPSEAPKETAMSALASYLRTLRREA</sequence>
<evidence type="ECO:0000256" key="1">
    <source>
        <dbReference type="ARBA" id="ARBA00023015"/>
    </source>
</evidence>
<keyword evidence="8" id="KW-1185">Reference proteome</keyword>
<dbReference type="OrthoDB" id="7056813at2"/>
<dbReference type="InterPro" id="IPR050109">
    <property type="entry name" value="HTH-type_TetR-like_transc_reg"/>
</dbReference>
<reference evidence="7 8" key="1">
    <citation type="submission" date="2019-03" db="EMBL/GenBank/DDBJ databases">
        <title>Genomic Encyclopedia of Type Strains, Phase IV (KMG-IV): sequencing the most valuable type-strain genomes for metagenomic binning, comparative biology and taxonomic classification.</title>
        <authorList>
            <person name="Goeker M."/>
        </authorList>
    </citation>
    <scope>NUCLEOTIDE SEQUENCE [LARGE SCALE GENOMIC DNA]</scope>
    <source>
        <strain evidence="7 8">DSM 25903</strain>
    </source>
</reference>
<dbReference type="Pfam" id="PF00440">
    <property type="entry name" value="TetR_N"/>
    <property type="match status" value="1"/>
</dbReference>
<accession>A0A4R7C7E8</accession>
<dbReference type="Proteomes" id="UP000295122">
    <property type="component" value="Unassembled WGS sequence"/>
</dbReference>
<feature type="domain" description="HTH tetR-type" evidence="6">
    <location>
        <begin position="32"/>
        <end position="92"/>
    </location>
</feature>
<evidence type="ECO:0000256" key="3">
    <source>
        <dbReference type="ARBA" id="ARBA00023163"/>
    </source>
</evidence>
<keyword evidence="2 4" id="KW-0238">DNA-binding</keyword>
<dbReference type="PRINTS" id="PR00455">
    <property type="entry name" value="HTHTETR"/>
</dbReference>
<evidence type="ECO:0000313" key="8">
    <source>
        <dbReference type="Proteomes" id="UP000295122"/>
    </source>
</evidence>
<evidence type="ECO:0000256" key="2">
    <source>
        <dbReference type="ARBA" id="ARBA00023125"/>
    </source>
</evidence>
<evidence type="ECO:0000259" key="6">
    <source>
        <dbReference type="PROSITE" id="PS50977"/>
    </source>
</evidence>
<gene>
    <name evidence="7" type="ORF">EV668_0430</name>
</gene>
<dbReference type="GO" id="GO:0003700">
    <property type="term" value="F:DNA-binding transcription factor activity"/>
    <property type="evidence" value="ECO:0007669"/>
    <property type="project" value="TreeGrafter"/>
</dbReference>
<dbReference type="InterPro" id="IPR009057">
    <property type="entry name" value="Homeodomain-like_sf"/>
</dbReference>
<dbReference type="InterPro" id="IPR025996">
    <property type="entry name" value="MT1864/Rv1816-like_C"/>
</dbReference>
<feature type="region of interest" description="Disordered" evidence="5">
    <location>
        <begin position="1"/>
        <end position="29"/>
    </location>
</feature>
<proteinExistence type="predicted"/>
<dbReference type="RefSeq" id="WP_133768198.1">
    <property type="nucleotide sequence ID" value="NZ_SNZR01000011.1"/>
</dbReference>
<dbReference type="EMBL" id="SNZR01000011">
    <property type="protein sequence ID" value="TDR93175.1"/>
    <property type="molecule type" value="Genomic_DNA"/>
</dbReference>
<keyword evidence="1" id="KW-0805">Transcription regulation</keyword>
<organism evidence="7 8">
    <name type="scientific">Enterovirga rhinocerotis</name>
    <dbReference type="NCBI Taxonomy" id="1339210"/>
    <lineage>
        <taxon>Bacteria</taxon>
        <taxon>Pseudomonadati</taxon>
        <taxon>Pseudomonadota</taxon>
        <taxon>Alphaproteobacteria</taxon>
        <taxon>Hyphomicrobiales</taxon>
        <taxon>Methylobacteriaceae</taxon>
        <taxon>Enterovirga</taxon>
    </lineage>
</organism>
<dbReference type="PANTHER" id="PTHR30055">
    <property type="entry name" value="HTH-TYPE TRANSCRIPTIONAL REGULATOR RUTR"/>
    <property type="match status" value="1"/>
</dbReference>
<protein>
    <submittedName>
        <fullName evidence="7">TetR family transcriptional regulator</fullName>
    </submittedName>
</protein>
<dbReference type="Gene3D" id="1.10.357.10">
    <property type="entry name" value="Tetracycline Repressor, domain 2"/>
    <property type="match status" value="1"/>
</dbReference>